<dbReference type="FunFam" id="2.70.70.10:FF:000006">
    <property type="entry name" value="M23 family peptidase"/>
    <property type="match status" value="1"/>
</dbReference>
<dbReference type="CDD" id="cd12797">
    <property type="entry name" value="M23_peptidase"/>
    <property type="match status" value="1"/>
</dbReference>
<evidence type="ECO:0000313" key="8">
    <source>
        <dbReference type="Proteomes" id="UP000239720"/>
    </source>
</evidence>
<name>A0A2K9E565_9FIRM</name>
<keyword evidence="3" id="KW-1133">Transmembrane helix</keyword>
<organism evidence="5 7">
    <name type="scientific">Acetivibrio saccincola</name>
    <dbReference type="NCBI Taxonomy" id="1677857"/>
    <lineage>
        <taxon>Bacteria</taxon>
        <taxon>Bacillati</taxon>
        <taxon>Bacillota</taxon>
        <taxon>Clostridia</taxon>
        <taxon>Eubacteriales</taxon>
        <taxon>Oscillospiraceae</taxon>
        <taxon>Acetivibrio</taxon>
    </lineage>
</organism>
<evidence type="ECO:0000256" key="2">
    <source>
        <dbReference type="SAM" id="Coils"/>
    </source>
</evidence>
<dbReference type="EMBL" id="NEMB01000003">
    <property type="protein sequence ID" value="PQQ66686.1"/>
    <property type="molecule type" value="Genomic_DNA"/>
</dbReference>
<dbReference type="PANTHER" id="PTHR21666:SF289">
    <property type="entry name" value="L-ALA--D-GLU ENDOPEPTIDASE"/>
    <property type="match status" value="1"/>
</dbReference>
<dbReference type="AlphaFoldDB" id="A0A2K9E565"/>
<dbReference type="InterPro" id="IPR016047">
    <property type="entry name" value="M23ase_b-sheet_dom"/>
</dbReference>
<sequence>MKKRREKRYWSIMLVPHSTNEIKVFKISSVKYKLLALGTIIATAIICTGLTITSLVEENKHLSEKIALANKLTEEQALLIEENEKEISKLKEEKIKQSRMTEEFKTLYKDLTHKYIEENMNEVVATRSTGRNDREFVESASKLKSILEELEKINHSDAEITTDLEDTQAKLTEYMNVVPTLWPTAGSVTSGFGYRTDPISFTRRFHYGIDISAPYGREIKASASGRVILSDWHGNYGKTVIIDHGRGITTLYAHCSKLLVSEGNTVNKGDFIALVGSTGRSTGNHLHFEVRVYDEAVDPMEYLDPR</sequence>
<feature type="transmembrane region" description="Helical" evidence="3">
    <location>
        <begin position="34"/>
        <end position="56"/>
    </location>
</feature>
<dbReference type="Proteomes" id="UP000239720">
    <property type="component" value="Unassembled WGS sequence"/>
</dbReference>
<dbReference type="SUPFAM" id="SSF51261">
    <property type="entry name" value="Duplicated hybrid motif"/>
    <property type="match status" value="1"/>
</dbReference>
<dbReference type="OrthoDB" id="9809488at2"/>
<evidence type="ECO:0000256" key="1">
    <source>
        <dbReference type="ARBA" id="ARBA00022729"/>
    </source>
</evidence>
<accession>A0A2K9E565</accession>
<keyword evidence="7" id="KW-1185">Reference proteome</keyword>
<evidence type="ECO:0000313" key="7">
    <source>
        <dbReference type="Proteomes" id="UP000233534"/>
    </source>
</evidence>
<keyword evidence="2" id="KW-0175">Coiled coil</keyword>
<dbReference type="GO" id="GO:0004222">
    <property type="term" value="F:metalloendopeptidase activity"/>
    <property type="evidence" value="ECO:0007669"/>
    <property type="project" value="TreeGrafter"/>
</dbReference>
<dbReference type="KEGG" id="hsc:HVS_03340"/>
<dbReference type="RefSeq" id="WP_101299183.1">
    <property type="nucleotide sequence ID" value="NZ_CP025197.1"/>
</dbReference>
<protein>
    <submittedName>
        <fullName evidence="5">Murein DD-endopeptidase MepM</fullName>
        <ecNumber evidence="5">3.4.24.-</ecNumber>
    </submittedName>
    <submittedName>
        <fullName evidence="6">Peptidase M23</fullName>
    </submittedName>
</protein>
<keyword evidence="3" id="KW-0812">Transmembrane</keyword>
<proteinExistence type="predicted"/>
<dbReference type="InterPro" id="IPR011055">
    <property type="entry name" value="Dup_hybrid_motif"/>
</dbReference>
<evidence type="ECO:0000256" key="3">
    <source>
        <dbReference type="SAM" id="Phobius"/>
    </source>
</evidence>
<evidence type="ECO:0000313" key="5">
    <source>
        <dbReference type="EMBL" id="AUG56616.1"/>
    </source>
</evidence>
<evidence type="ECO:0000259" key="4">
    <source>
        <dbReference type="Pfam" id="PF01551"/>
    </source>
</evidence>
<feature type="coiled-coil region" evidence="2">
    <location>
        <begin position="73"/>
        <end position="100"/>
    </location>
</feature>
<dbReference type="PANTHER" id="PTHR21666">
    <property type="entry name" value="PEPTIDASE-RELATED"/>
    <property type="match status" value="1"/>
</dbReference>
<gene>
    <name evidence="5" type="primary">mepM1</name>
    <name evidence="6" type="ORF">B9R14_07960</name>
    <name evidence="5" type="ORF">HVS_03340</name>
</gene>
<reference evidence="5 7" key="1">
    <citation type="submission" date="2017-12" db="EMBL/GenBank/DDBJ databases">
        <title>Complete genome sequence of Herbivorax saccincola GGR1, a novel Cellulosome-producing hydrolytic bacterium in a thermophilic biogas plant, established by Illumina and Nanopore MinION sequencing.</title>
        <authorList>
            <person name="Pechtl A."/>
            <person name="Ruckert C."/>
            <person name="Koeck D.E."/>
            <person name="Maus I."/>
            <person name="Winkler A."/>
            <person name="Kalinowski J."/>
            <person name="Puhler A."/>
            <person name="Schwarz W.W."/>
            <person name="Zverlov V.V."/>
            <person name="Schluter A."/>
            <person name="Liebl W."/>
        </authorList>
    </citation>
    <scope>NUCLEOTIDE SEQUENCE [LARGE SCALE GENOMIC DNA]</scope>
    <source>
        <strain evidence="5">GGR1</strain>
        <strain evidence="7">SR1</strain>
    </source>
</reference>
<dbReference type="Pfam" id="PF01551">
    <property type="entry name" value="Peptidase_M23"/>
    <property type="match status" value="1"/>
</dbReference>
<dbReference type="InterPro" id="IPR050570">
    <property type="entry name" value="Cell_wall_metabolism_enzyme"/>
</dbReference>
<keyword evidence="5" id="KW-0378">Hydrolase</keyword>
<feature type="domain" description="M23ase beta-sheet core" evidence="4">
    <location>
        <begin position="204"/>
        <end position="299"/>
    </location>
</feature>
<keyword evidence="1" id="KW-0732">Signal</keyword>
<keyword evidence="3" id="KW-0472">Membrane</keyword>
<dbReference type="EMBL" id="CP025197">
    <property type="protein sequence ID" value="AUG56616.1"/>
    <property type="molecule type" value="Genomic_DNA"/>
</dbReference>
<dbReference type="Proteomes" id="UP000233534">
    <property type="component" value="Chromosome"/>
</dbReference>
<dbReference type="Gene3D" id="2.70.70.10">
    <property type="entry name" value="Glucose Permease (Domain IIA)"/>
    <property type="match status" value="1"/>
</dbReference>
<dbReference type="EC" id="3.4.24.-" evidence="5"/>
<evidence type="ECO:0000313" key="6">
    <source>
        <dbReference type="EMBL" id="PQQ66686.1"/>
    </source>
</evidence>
<reference evidence="6 8" key="2">
    <citation type="journal article" date="2018" name="Syst. Appl. Microbiol.">
        <title>Characterization and high-quality draft genome sequence of Herbivorax saccincola A7, an anaerobic, alkaliphilic, thermophilic, cellulolytic, and xylanolytic bacterium.</title>
        <authorList>
            <person name="Aikawa S."/>
            <person name="Baramee S."/>
            <person name="Sermsathanaswadi J."/>
            <person name="Thianheng P."/>
            <person name="Tachaapaikoon C."/>
            <person name="Shikata A."/>
            <person name="Waeonukul R."/>
            <person name="Pason P."/>
            <person name="Ratanakhanokchai K."/>
            <person name="Kosugi A."/>
        </authorList>
    </citation>
    <scope>NUCLEOTIDE SEQUENCE [LARGE SCALE GENOMIC DNA]</scope>
    <source>
        <strain evidence="6 8">A7</strain>
    </source>
</reference>